<protein>
    <recommendedName>
        <fullName evidence="3">5-methylcytosine-specific restriction enzyme subunit McrC</fullName>
    </recommendedName>
</protein>
<dbReference type="AlphaFoldDB" id="A0A918G2T7"/>
<organism evidence="1 2">
    <name type="scientific">Actinokineospora fastidiosa</name>
    <dbReference type="NCBI Taxonomy" id="1816"/>
    <lineage>
        <taxon>Bacteria</taxon>
        <taxon>Bacillati</taxon>
        <taxon>Actinomycetota</taxon>
        <taxon>Actinomycetes</taxon>
        <taxon>Pseudonocardiales</taxon>
        <taxon>Pseudonocardiaceae</taxon>
        <taxon>Actinokineospora</taxon>
    </lineage>
</organism>
<dbReference type="PANTHER" id="PTHR38733">
    <property type="entry name" value="PROTEIN MCRC"/>
    <property type="match status" value="1"/>
</dbReference>
<proteinExistence type="predicted"/>
<dbReference type="EMBL" id="BMRB01000001">
    <property type="protein sequence ID" value="GGS14022.1"/>
    <property type="molecule type" value="Genomic_DNA"/>
</dbReference>
<evidence type="ECO:0008006" key="3">
    <source>
        <dbReference type="Google" id="ProtNLM"/>
    </source>
</evidence>
<dbReference type="InterPro" id="IPR019292">
    <property type="entry name" value="McrC"/>
</dbReference>
<evidence type="ECO:0000313" key="2">
    <source>
        <dbReference type="Proteomes" id="UP000660680"/>
    </source>
</evidence>
<dbReference type="Pfam" id="PF10117">
    <property type="entry name" value="McrBC"/>
    <property type="match status" value="1"/>
</dbReference>
<gene>
    <name evidence="1" type="ORF">GCM10010171_02340</name>
</gene>
<accession>A0A918G2T7</accession>
<dbReference type="RefSeq" id="WP_189208409.1">
    <property type="nucleotide sequence ID" value="NZ_BMRB01000001.1"/>
</dbReference>
<dbReference type="PANTHER" id="PTHR38733:SF1">
    <property type="entry name" value="TYPE IV METHYL-DIRECTED RESTRICTION ENZYME ECOKMCRBC"/>
    <property type="match status" value="1"/>
</dbReference>
<reference evidence="1" key="1">
    <citation type="journal article" date="2014" name="Int. J. Syst. Evol. Microbiol.">
        <title>Complete genome sequence of Corynebacterium casei LMG S-19264T (=DSM 44701T), isolated from a smear-ripened cheese.</title>
        <authorList>
            <consortium name="US DOE Joint Genome Institute (JGI-PGF)"/>
            <person name="Walter F."/>
            <person name="Albersmeier A."/>
            <person name="Kalinowski J."/>
            <person name="Ruckert C."/>
        </authorList>
    </citation>
    <scope>NUCLEOTIDE SEQUENCE</scope>
    <source>
        <strain evidence="1">JCM 3276</strain>
    </source>
</reference>
<sequence>MNPVLPSRLLKPEWTIIPCREYGPIDIAPEEIVQPDGRLALVPGVLNRYVDAKFIDNHLRLSAKGVSGLIPLTNRIAIQVRPRFPLRSLTQMVSVCGYVPTMLPALRDYQPTDQWEDWLLDVMTDGLLVALDTIILKGLFRTYHRRTETGSYPHGRINSTTTLLRSAARGINHRAQYSWFERTADNAPNRCLKAAIAFLHNRYVNAPVLKGSRERVARLAEGMRVLQNVTLETPLVSLHDPQVRGISPLPTSRSYYRPALDLAVAILTGRGINLDAREGALSMPTLLVRTEDLFEDFVRISLQKAFVNHQYLSVLDGNQEPGKVRLYEPLDGTEKAFFPKYEQVAASTKEPDANPDIVFRLGDGTHPLIVDVKYSNVKQYTDRSEVEQIVLYGHRYRSPIAMTIHPRRADSKDGLHVAGRIGSIIVAQYRIDLGAEDLTAKMEEMATKINHLIASQTSSAFPALQVPPAPA</sequence>
<name>A0A918G2T7_9PSEU</name>
<dbReference type="Proteomes" id="UP000660680">
    <property type="component" value="Unassembled WGS sequence"/>
</dbReference>
<evidence type="ECO:0000313" key="1">
    <source>
        <dbReference type="EMBL" id="GGS14022.1"/>
    </source>
</evidence>
<reference evidence="1" key="2">
    <citation type="submission" date="2020-09" db="EMBL/GenBank/DDBJ databases">
        <authorList>
            <person name="Sun Q."/>
            <person name="Ohkuma M."/>
        </authorList>
    </citation>
    <scope>NUCLEOTIDE SEQUENCE</scope>
    <source>
        <strain evidence="1">JCM 3276</strain>
    </source>
</reference>
<keyword evidence="2" id="KW-1185">Reference proteome</keyword>
<comment type="caution">
    <text evidence="1">The sequence shown here is derived from an EMBL/GenBank/DDBJ whole genome shotgun (WGS) entry which is preliminary data.</text>
</comment>